<name>A0A2I1HTW7_9GLOM</name>
<comment type="caution">
    <text evidence="1">The sequence shown here is derived from an EMBL/GenBank/DDBJ whole genome shotgun (WGS) entry which is preliminary data.</text>
</comment>
<accession>A0A2I1HTW7</accession>
<reference evidence="1 2" key="1">
    <citation type="submission" date="2015-10" db="EMBL/GenBank/DDBJ databases">
        <title>Genome analyses suggest a sexual origin of heterokaryosis in a supposedly ancient asexual fungus.</title>
        <authorList>
            <person name="Ropars J."/>
            <person name="Sedzielewska K."/>
            <person name="Noel J."/>
            <person name="Charron P."/>
            <person name="Farinelli L."/>
            <person name="Marton T."/>
            <person name="Kruger M."/>
            <person name="Pelin A."/>
            <person name="Brachmann A."/>
            <person name="Corradi N."/>
        </authorList>
    </citation>
    <scope>NUCLEOTIDE SEQUENCE [LARGE SCALE GENOMIC DNA]</scope>
    <source>
        <strain evidence="1 2">A4</strain>
    </source>
</reference>
<evidence type="ECO:0000313" key="1">
    <source>
        <dbReference type="EMBL" id="PKY62334.1"/>
    </source>
</evidence>
<keyword evidence="2" id="KW-1185">Reference proteome</keyword>
<dbReference type="Proteomes" id="UP000234323">
    <property type="component" value="Unassembled WGS sequence"/>
</dbReference>
<gene>
    <name evidence="1" type="ORF">RhiirA4_488632</name>
</gene>
<dbReference type="AlphaFoldDB" id="A0A2I1HTW7"/>
<organism evidence="1 2">
    <name type="scientific">Rhizophagus irregularis</name>
    <dbReference type="NCBI Taxonomy" id="588596"/>
    <lineage>
        <taxon>Eukaryota</taxon>
        <taxon>Fungi</taxon>
        <taxon>Fungi incertae sedis</taxon>
        <taxon>Mucoromycota</taxon>
        <taxon>Glomeromycotina</taxon>
        <taxon>Glomeromycetes</taxon>
        <taxon>Glomerales</taxon>
        <taxon>Glomeraceae</taxon>
        <taxon>Rhizophagus</taxon>
    </lineage>
</organism>
<protein>
    <submittedName>
        <fullName evidence="1">Uncharacterized protein</fullName>
    </submittedName>
</protein>
<dbReference type="EMBL" id="LLXI01006905">
    <property type="protein sequence ID" value="PKY62334.1"/>
    <property type="molecule type" value="Genomic_DNA"/>
</dbReference>
<evidence type="ECO:0000313" key="2">
    <source>
        <dbReference type="Proteomes" id="UP000234323"/>
    </source>
</evidence>
<proteinExistence type="predicted"/>
<sequence>MAIYQIYFDLQNKINERWKILRNELGLTKQSFKDYRKNLITARNNNVALPSAFTINRQHDREYGYISLFNSNFRNFKLEKDFLFILFSSSNFLHSGPFFNHLECNDFINFSSPLLYLVSNSLILASYPVVGSSCG</sequence>